<dbReference type="InterPro" id="IPR051599">
    <property type="entry name" value="Cell_Envelope_Assoc"/>
</dbReference>
<gene>
    <name evidence="3" type="ORF">EubceDRAFT1_0401</name>
</gene>
<evidence type="ECO:0000313" key="3">
    <source>
        <dbReference type="EMBL" id="EIM56257.1"/>
    </source>
</evidence>
<dbReference type="HOGENOM" id="CLU_051474_2_2_9"/>
<dbReference type="CDD" id="cd06259">
    <property type="entry name" value="YdcF-like"/>
    <property type="match status" value="1"/>
</dbReference>
<dbReference type="Pfam" id="PF02698">
    <property type="entry name" value="DUF218"/>
    <property type="match status" value="1"/>
</dbReference>
<keyword evidence="1" id="KW-1133">Transmembrane helix</keyword>
<accession>I5AR34</accession>
<feature type="transmembrane region" description="Helical" evidence="1">
    <location>
        <begin position="31"/>
        <end position="54"/>
    </location>
</feature>
<keyword evidence="1" id="KW-0472">Membrane</keyword>
<keyword evidence="4" id="KW-1185">Reference proteome</keyword>
<dbReference type="InterPro" id="IPR003848">
    <property type="entry name" value="DUF218"/>
</dbReference>
<dbReference type="PANTHER" id="PTHR30336">
    <property type="entry name" value="INNER MEMBRANE PROTEIN, PROBABLE PERMEASE"/>
    <property type="match status" value="1"/>
</dbReference>
<keyword evidence="1" id="KW-0812">Transmembrane</keyword>
<dbReference type="EMBL" id="CM001487">
    <property type="protein sequence ID" value="EIM56257.1"/>
    <property type="molecule type" value="Genomic_DNA"/>
</dbReference>
<dbReference type="GO" id="GO:0000270">
    <property type="term" value="P:peptidoglycan metabolic process"/>
    <property type="evidence" value="ECO:0007669"/>
    <property type="project" value="TreeGrafter"/>
</dbReference>
<dbReference type="InterPro" id="IPR014729">
    <property type="entry name" value="Rossmann-like_a/b/a_fold"/>
</dbReference>
<dbReference type="eggNOG" id="COG1434">
    <property type="taxonomic scope" value="Bacteria"/>
</dbReference>
<reference evidence="3 4" key="1">
    <citation type="submission" date="2010-08" db="EMBL/GenBank/DDBJ databases">
        <authorList>
            <consortium name="US DOE Joint Genome Institute (JGI-PGF)"/>
            <person name="Lucas S."/>
            <person name="Copeland A."/>
            <person name="Lapidus A."/>
            <person name="Cheng J.-F."/>
            <person name="Bruce D."/>
            <person name="Goodwin L."/>
            <person name="Pitluck S."/>
            <person name="Land M.L."/>
            <person name="Hauser L."/>
            <person name="Chang Y.-J."/>
            <person name="Anderson I.J."/>
            <person name="Johnson E."/>
            <person name="Mulhopadhyay B."/>
            <person name="Kyrpides N."/>
            <person name="Woyke T.J."/>
        </authorList>
    </citation>
    <scope>NUCLEOTIDE SEQUENCE [LARGE SCALE GENOMIC DNA]</scope>
    <source>
        <strain evidence="3 4">6</strain>
    </source>
</reference>
<protein>
    <recommendedName>
        <fullName evidence="2">DUF218 domain-containing protein</fullName>
    </recommendedName>
</protein>
<proteinExistence type="predicted"/>
<feature type="transmembrane region" description="Helical" evidence="1">
    <location>
        <begin position="61"/>
        <end position="84"/>
    </location>
</feature>
<dbReference type="GO" id="GO:0005886">
    <property type="term" value="C:plasma membrane"/>
    <property type="evidence" value="ECO:0007669"/>
    <property type="project" value="TreeGrafter"/>
</dbReference>
<evidence type="ECO:0000259" key="2">
    <source>
        <dbReference type="Pfam" id="PF02698"/>
    </source>
</evidence>
<organism evidence="3 4">
    <name type="scientific">Eubacterium cellulosolvens (strain ATCC 43171 / JCM 9499 / 6)</name>
    <name type="common">Cillobacterium cellulosolvens</name>
    <dbReference type="NCBI Taxonomy" id="633697"/>
    <lineage>
        <taxon>Bacteria</taxon>
        <taxon>Bacillati</taxon>
        <taxon>Bacillota</taxon>
        <taxon>Clostridia</taxon>
        <taxon>Eubacteriales</taxon>
        <taxon>Eubacteriaceae</taxon>
        <taxon>Eubacterium</taxon>
    </lineage>
</organism>
<sequence length="242" mass="27018">MTILWAVFAIVCIVSGGTVMSMRTGSSFYLFWFASGLFFLILSIAAHFHCWALLPKKIRAGILVLVALGAIIFAVIEGCILSGFHQKGKPGLKYIVVLGAQVFETRPSRVLRYRLDTAVDYLKENPETICIVSGGQGANEPRPEADVMAEYLEKAGISSERILKERKSETTTQNISFSRKLMKEEGSVAVVTNNFHVFRALQIARKNGLKDVCGIAAPTSFKHLPNNMMREFFAEVKFWFDR</sequence>
<feature type="domain" description="DUF218" evidence="2">
    <location>
        <begin position="94"/>
        <end position="225"/>
    </location>
</feature>
<evidence type="ECO:0000313" key="4">
    <source>
        <dbReference type="Proteomes" id="UP000005753"/>
    </source>
</evidence>
<evidence type="ECO:0000256" key="1">
    <source>
        <dbReference type="SAM" id="Phobius"/>
    </source>
</evidence>
<reference evidence="3 4" key="2">
    <citation type="submission" date="2012-02" db="EMBL/GenBank/DDBJ databases">
        <title>Improved High-Quality Draft sequence of Eubacterium cellulosolvens 6.</title>
        <authorList>
            <consortium name="US DOE Joint Genome Institute"/>
            <person name="Lucas S."/>
            <person name="Han J."/>
            <person name="Lapidus A."/>
            <person name="Cheng J.-F."/>
            <person name="Goodwin L."/>
            <person name="Pitluck S."/>
            <person name="Peters L."/>
            <person name="Mikhailova N."/>
            <person name="Gu W."/>
            <person name="Detter J.C."/>
            <person name="Han C."/>
            <person name="Tapia R."/>
            <person name="Land M."/>
            <person name="Hauser L."/>
            <person name="Kyrpides N."/>
            <person name="Ivanova N."/>
            <person name="Pagani I."/>
            <person name="Johnson E."/>
            <person name="Mukhopadhyay B."/>
            <person name="Anderson I."/>
            <person name="Woyke T."/>
        </authorList>
    </citation>
    <scope>NUCLEOTIDE SEQUENCE [LARGE SCALE GENOMIC DNA]</scope>
    <source>
        <strain evidence="3 4">6</strain>
    </source>
</reference>
<dbReference type="AlphaFoldDB" id="I5AR34"/>
<dbReference type="Proteomes" id="UP000005753">
    <property type="component" value="Chromosome"/>
</dbReference>
<dbReference type="Gene3D" id="3.40.50.620">
    <property type="entry name" value="HUPs"/>
    <property type="match status" value="1"/>
</dbReference>
<dbReference type="GO" id="GO:0043164">
    <property type="term" value="P:Gram-negative-bacterium-type cell wall biogenesis"/>
    <property type="evidence" value="ECO:0007669"/>
    <property type="project" value="TreeGrafter"/>
</dbReference>
<name>I5AR34_EUBC6</name>
<dbReference type="PANTHER" id="PTHR30336:SF4">
    <property type="entry name" value="ENVELOPE BIOGENESIS FACTOR ELYC"/>
    <property type="match status" value="1"/>
</dbReference>